<evidence type="ECO:0000256" key="8">
    <source>
        <dbReference type="ARBA" id="ARBA00022618"/>
    </source>
</evidence>
<evidence type="ECO:0000259" key="19">
    <source>
        <dbReference type="Pfam" id="PF12862"/>
    </source>
</evidence>
<feature type="region of interest" description="Disordered" evidence="18">
    <location>
        <begin position="202"/>
        <end position="225"/>
    </location>
</feature>
<dbReference type="GO" id="GO:0031145">
    <property type="term" value="P:anaphase-promoting complex-dependent catabolic process"/>
    <property type="evidence" value="ECO:0007669"/>
    <property type="project" value="TreeGrafter"/>
</dbReference>
<evidence type="ECO:0000256" key="7">
    <source>
        <dbReference type="ARBA" id="ARBA00022553"/>
    </source>
</evidence>
<evidence type="ECO:0000256" key="2">
    <source>
        <dbReference type="ARBA" id="ARBA00004186"/>
    </source>
</evidence>
<dbReference type="InterPro" id="IPR037679">
    <property type="entry name" value="Apc5"/>
</dbReference>
<evidence type="ECO:0000256" key="4">
    <source>
        <dbReference type="ARBA" id="ARBA00007450"/>
    </source>
</evidence>
<dbReference type="Ensembl" id="ENSEBUT00000020200.1">
    <property type="protein sequence ID" value="ENSEBUP00000019624.1"/>
    <property type="gene ID" value="ENSEBUG00000012187.1"/>
</dbReference>
<evidence type="ECO:0000256" key="12">
    <source>
        <dbReference type="ARBA" id="ARBA00022803"/>
    </source>
</evidence>
<sequence length="779" mass="86854">MATGVDAMGSLPSDIDVPIEAPSPADVATLLLFDDLLGKNVKLEPNEVHELLLLFLRLLQGPDVKFLDLCNHVESFSHELAHHLYTRMKAFMGDGVQELSDFIARLDVEPSSPTFAMGINSILVMFVRRTVLAYNKLSFSQTQQFHILLQKYFHAKSQPEEQSHTCRRLNMSPTNNDKDLIRCSFNRVPADREETPWITSNDFQEDGQQHNVPNSKPMTLPDKPWRTPTMPLSKRQAEIFLYEQASLLLWNEEAAEIPVVMQAHVSDILESNPDFTRARYLTYLNSMRVRDVFSATHALRHYFDRRPPLIAEDAGGEALDDSSSLRYAALSQAALHCQLGHLEETQLALQEAIQKAQEAADHVCLQHCLSWLAQLEQLKGLRGQALLQHSVRKASSQKPTTSLSLQALLRHLASTGYSPSTVFEAVTMLNTLHAKLLLSDLYALATVQRAALWRMYGKSRLAMQQCQLLLFFPPRDEGFGESSVELGTESVCVALCHLAEMHAAQGRCMAAMEILEYCRQRFPPHSQYAKLWMRSRLKILMTKALAEDKPHEAEPLVTRMCALDTAEGMYRKGLVLKALGQSQEAAAIFHQNIAACERAQPGFGPEIHIKSQLALAELQVQAGSSCQAIPLFMAGLSRARAGHFQNLALRALVGLAHAQLLLGLPEECGRLLAAIADPILAHGSAWQCGRLLLLIAQGQLAAHTQDRTQALQQALSNLNQAQRWLLAANCGPATRDTAYLQARICHQLGLFSQRNKHALVFKQLQTEFPTHSTPPLTMH</sequence>
<evidence type="ECO:0000256" key="1">
    <source>
        <dbReference type="ARBA" id="ARBA00004123"/>
    </source>
</evidence>
<evidence type="ECO:0000256" key="9">
    <source>
        <dbReference type="ARBA" id="ARBA00022737"/>
    </source>
</evidence>
<feature type="domain" description="Anaphase-promoting complex subunit 5 N-terminal" evidence="20">
    <location>
        <begin position="24"/>
        <end position="156"/>
    </location>
</feature>
<dbReference type="GO" id="GO:0051301">
    <property type="term" value="P:cell division"/>
    <property type="evidence" value="ECO:0007669"/>
    <property type="project" value="UniProtKB-KW"/>
</dbReference>
<reference evidence="21" key="2">
    <citation type="submission" date="2025-09" db="UniProtKB">
        <authorList>
            <consortium name="Ensembl"/>
        </authorList>
    </citation>
    <scope>IDENTIFICATION</scope>
</reference>
<dbReference type="CDD" id="cd16270">
    <property type="entry name" value="Apc5_N"/>
    <property type="match status" value="1"/>
</dbReference>
<keyword evidence="15" id="KW-0131">Cell cycle</keyword>
<comment type="pathway">
    <text evidence="3">Protein modification; protein ubiquitination.</text>
</comment>
<dbReference type="Pfam" id="PF12862">
    <property type="entry name" value="ANAPC5"/>
    <property type="match status" value="1"/>
</dbReference>
<keyword evidence="9" id="KW-0677">Repeat</keyword>
<dbReference type="GO" id="GO:0005819">
    <property type="term" value="C:spindle"/>
    <property type="evidence" value="ECO:0007669"/>
    <property type="project" value="UniProtKB-SubCell"/>
</dbReference>
<evidence type="ECO:0000259" key="20">
    <source>
        <dbReference type="Pfam" id="PF21371"/>
    </source>
</evidence>
<keyword evidence="6" id="KW-0963">Cytoplasm</keyword>
<evidence type="ECO:0000256" key="10">
    <source>
        <dbReference type="ARBA" id="ARBA00022776"/>
    </source>
</evidence>
<dbReference type="InterPro" id="IPR026000">
    <property type="entry name" value="Apc5_dom"/>
</dbReference>
<evidence type="ECO:0000256" key="6">
    <source>
        <dbReference type="ARBA" id="ARBA00022490"/>
    </source>
</evidence>
<dbReference type="GO" id="GO:0070979">
    <property type="term" value="P:protein K11-linked ubiquitination"/>
    <property type="evidence" value="ECO:0007669"/>
    <property type="project" value="TreeGrafter"/>
</dbReference>
<keyword evidence="22" id="KW-1185">Reference proteome</keyword>
<dbReference type="GeneTree" id="ENSGT00390000018674"/>
<keyword evidence="13" id="KW-0206">Cytoskeleton</keyword>
<evidence type="ECO:0000313" key="22">
    <source>
        <dbReference type="Proteomes" id="UP000694388"/>
    </source>
</evidence>
<dbReference type="SUPFAM" id="SSF48452">
    <property type="entry name" value="TPR-like"/>
    <property type="match status" value="1"/>
</dbReference>
<keyword evidence="8" id="KW-0132">Cell division</keyword>
<evidence type="ECO:0000256" key="3">
    <source>
        <dbReference type="ARBA" id="ARBA00004906"/>
    </source>
</evidence>
<evidence type="ECO:0000256" key="5">
    <source>
        <dbReference type="ARBA" id="ARBA00016066"/>
    </source>
</evidence>
<evidence type="ECO:0000256" key="16">
    <source>
        <dbReference type="ARBA" id="ARBA00031069"/>
    </source>
</evidence>
<keyword evidence="12" id="KW-0802">TPR repeat</keyword>
<feature type="domain" description="Anaphase-promoting complex subunit 5" evidence="19">
    <location>
        <begin position="280"/>
        <end position="377"/>
    </location>
</feature>
<keyword evidence="7" id="KW-0597">Phosphoprotein</keyword>
<dbReference type="AlphaFoldDB" id="A0A8C4QRY7"/>
<evidence type="ECO:0000256" key="18">
    <source>
        <dbReference type="SAM" id="MobiDB-lite"/>
    </source>
</evidence>
<dbReference type="PANTHER" id="PTHR12830:SF9">
    <property type="entry name" value="ANAPHASE-PROMOTING COMPLEX SUBUNIT 5"/>
    <property type="match status" value="1"/>
</dbReference>
<accession>A0A8C4QRY7</accession>
<dbReference type="PANTHER" id="PTHR12830">
    <property type="entry name" value="ANAPHASE-PROMOTING COMPLEX SUBUNIT 5"/>
    <property type="match status" value="1"/>
</dbReference>
<reference evidence="21" key="1">
    <citation type="submission" date="2025-08" db="UniProtKB">
        <authorList>
            <consortium name="Ensembl"/>
        </authorList>
    </citation>
    <scope>IDENTIFICATION</scope>
</reference>
<keyword evidence="14" id="KW-0539">Nucleus</keyword>
<evidence type="ECO:0000256" key="17">
    <source>
        <dbReference type="ARBA" id="ARBA00045696"/>
    </source>
</evidence>
<keyword evidence="11" id="KW-0833">Ubl conjugation pathway</keyword>
<comment type="similarity">
    <text evidence="4">Belongs to the APC5 family.</text>
</comment>
<dbReference type="GO" id="GO:0045842">
    <property type="term" value="P:positive regulation of mitotic metaphase/anaphase transition"/>
    <property type="evidence" value="ECO:0007669"/>
    <property type="project" value="TreeGrafter"/>
</dbReference>
<dbReference type="Pfam" id="PF21371">
    <property type="entry name" value="Apc5_N"/>
    <property type="match status" value="1"/>
</dbReference>
<dbReference type="InterPro" id="IPR048968">
    <property type="entry name" value="Apc5_N"/>
</dbReference>
<dbReference type="InterPro" id="IPR011990">
    <property type="entry name" value="TPR-like_helical_dom_sf"/>
</dbReference>
<evidence type="ECO:0000256" key="13">
    <source>
        <dbReference type="ARBA" id="ARBA00023212"/>
    </source>
</evidence>
<comment type="subcellular location">
    <subcellularLocation>
        <location evidence="2">Cytoplasm</location>
        <location evidence="2">Cytoskeleton</location>
        <location evidence="2">Spindle</location>
    </subcellularLocation>
    <subcellularLocation>
        <location evidence="1">Nucleus</location>
    </subcellularLocation>
</comment>
<evidence type="ECO:0000313" key="21">
    <source>
        <dbReference type="Ensembl" id="ENSEBUP00000019624.1"/>
    </source>
</evidence>
<protein>
    <recommendedName>
        <fullName evidence="5">Anaphase-promoting complex subunit 5</fullName>
    </recommendedName>
    <alternativeName>
        <fullName evidence="16">Cyclosome subunit 5</fullName>
    </alternativeName>
</protein>
<proteinExistence type="inferred from homology"/>
<dbReference type="Gene3D" id="1.25.40.10">
    <property type="entry name" value="Tetratricopeptide repeat domain"/>
    <property type="match status" value="1"/>
</dbReference>
<dbReference type="Proteomes" id="UP000694388">
    <property type="component" value="Unplaced"/>
</dbReference>
<dbReference type="GO" id="GO:0005680">
    <property type="term" value="C:anaphase-promoting complex"/>
    <property type="evidence" value="ECO:0007669"/>
    <property type="project" value="InterPro"/>
</dbReference>
<name>A0A8C4QRY7_EPTBU</name>
<dbReference type="OMA" id="DANMGMA"/>
<dbReference type="UniPathway" id="UPA00143"/>
<evidence type="ECO:0000256" key="15">
    <source>
        <dbReference type="ARBA" id="ARBA00023306"/>
    </source>
</evidence>
<keyword evidence="10" id="KW-0498">Mitosis</keyword>
<evidence type="ECO:0000256" key="14">
    <source>
        <dbReference type="ARBA" id="ARBA00023242"/>
    </source>
</evidence>
<organism evidence="21 22">
    <name type="scientific">Eptatretus burgeri</name>
    <name type="common">Inshore hagfish</name>
    <dbReference type="NCBI Taxonomy" id="7764"/>
    <lineage>
        <taxon>Eukaryota</taxon>
        <taxon>Metazoa</taxon>
        <taxon>Chordata</taxon>
        <taxon>Craniata</taxon>
        <taxon>Vertebrata</taxon>
        <taxon>Cyclostomata</taxon>
        <taxon>Myxini</taxon>
        <taxon>Myxiniformes</taxon>
        <taxon>Myxinidae</taxon>
        <taxon>Eptatretinae</taxon>
        <taxon>Eptatretus</taxon>
    </lineage>
</organism>
<evidence type="ECO:0000256" key="11">
    <source>
        <dbReference type="ARBA" id="ARBA00022786"/>
    </source>
</evidence>
<comment type="function">
    <text evidence="17">Component of the anaphase promoting complex/cyclosome (APC/C), a cell cycle-regulated E3 ubiquitin ligase that controls progression through mitosis and the G1 phase of the cell cycle. The APC/C complex acts by mediating ubiquitination and subsequent degradation of target proteins: it mainly mediates the formation of 'Lys-11'-linked polyubiquitin chains and, to a lower extent, the formation of 'Lys-48'- and 'Lys-63'-linked polyubiquitin chains. The APC/C complex catalyzes assembly of branched 'Lys-11'-/'Lys-48'-linked branched ubiquitin chains on target proteins.</text>
</comment>